<reference evidence="1" key="1">
    <citation type="submission" date="2013-08" db="EMBL/GenBank/DDBJ databases">
        <authorList>
            <person name="Mendez C."/>
            <person name="Richter M."/>
            <person name="Ferrer M."/>
            <person name="Sanchez J."/>
        </authorList>
    </citation>
    <scope>NUCLEOTIDE SEQUENCE</scope>
</reference>
<proteinExistence type="predicted"/>
<evidence type="ECO:0000313" key="1">
    <source>
        <dbReference type="EMBL" id="EQD52247.1"/>
    </source>
</evidence>
<dbReference type="Pfam" id="PF05717">
    <property type="entry name" value="TnpB_IS66"/>
    <property type="match status" value="1"/>
</dbReference>
<comment type="caution">
    <text evidence="1">The sequence shown here is derived from an EMBL/GenBank/DDBJ whole genome shotgun (WGS) entry which is preliminary data.</text>
</comment>
<reference evidence="1" key="2">
    <citation type="journal article" date="2014" name="ISME J.">
        <title>Microbial stratification in low pH oxic and suboxic macroscopic growths along an acid mine drainage.</title>
        <authorList>
            <person name="Mendez-Garcia C."/>
            <person name="Mesa V."/>
            <person name="Sprenger R.R."/>
            <person name="Richter M."/>
            <person name="Diez M.S."/>
            <person name="Solano J."/>
            <person name="Bargiela R."/>
            <person name="Golyshina O.V."/>
            <person name="Manteca A."/>
            <person name="Ramos J.L."/>
            <person name="Gallego J.R."/>
            <person name="Llorente I."/>
            <person name="Martins Dos Santos V.A."/>
            <person name="Jensen O.N."/>
            <person name="Pelaez A.I."/>
            <person name="Sanchez J."/>
            <person name="Ferrer M."/>
        </authorList>
    </citation>
    <scope>NUCLEOTIDE SEQUENCE</scope>
</reference>
<protein>
    <submittedName>
        <fullName evidence="1">Transposase helper protein</fullName>
    </submittedName>
</protein>
<dbReference type="EMBL" id="AUZX01009312">
    <property type="protein sequence ID" value="EQD52247.1"/>
    <property type="molecule type" value="Genomic_DNA"/>
</dbReference>
<dbReference type="AlphaFoldDB" id="T1A5J3"/>
<feature type="non-terminal residue" evidence="1">
    <location>
        <position position="1"/>
    </location>
</feature>
<sequence length="56" mass="6832">YFDRSGFCVWAKRLEAGRFLSDWRVVRSREMDWTALKLLLEGIEPGRRRKRYRLGK</sequence>
<accession>T1A5J3</accession>
<name>T1A5J3_9ZZZZ</name>
<dbReference type="InterPro" id="IPR008878">
    <property type="entry name" value="Transposase_IS66_Orf2"/>
</dbReference>
<organism evidence="1">
    <name type="scientific">mine drainage metagenome</name>
    <dbReference type="NCBI Taxonomy" id="410659"/>
    <lineage>
        <taxon>unclassified sequences</taxon>
        <taxon>metagenomes</taxon>
        <taxon>ecological metagenomes</taxon>
    </lineage>
</organism>
<gene>
    <name evidence="1" type="ORF">B1A_12784</name>
</gene>